<feature type="region of interest" description="Disordered" evidence="1">
    <location>
        <begin position="158"/>
        <end position="180"/>
    </location>
</feature>
<sequence length="180" mass="18339">MIRNLIAATACVAFMSGTALSQGVSPAPAENPAPLTVTNKDVFKPAPGSPPAPDAASLTKASEGQILASEFIGTAVYNGDDDKAETIGKLNDLVIGPDGMVQAAVIGVGGFLGVGDKDVAVTPTQLKISKRSDGKTWLVMNTTKDQLNAAPAFDRSANFTDGIADPMKTGSNPPATEPAK</sequence>
<reference evidence="4 5" key="1">
    <citation type="submission" date="2018-07" db="EMBL/GenBank/DDBJ databases">
        <title>Genomic Encyclopedia of Type Strains, Phase III (KMG-III): the genomes of soil and plant-associated and newly described type strains.</title>
        <authorList>
            <person name="Whitman W."/>
        </authorList>
    </citation>
    <scope>NUCLEOTIDE SEQUENCE [LARGE SCALE GENOMIC DNA]</scope>
    <source>
        <strain evidence="4 5">31-25a</strain>
    </source>
</reference>
<accession>A0A368YFT4</accession>
<evidence type="ECO:0000313" key="4">
    <source>
        <dbReference type="EMBL" id="RCW79100.1"/>
    </source>
</evidence>
<dbReference type="PANTHER" id="PTHR36505">
    <property type="entry name" value="BLR1072 PROTEIN"/>
    <property type="match status" value="1"/>
</dbReference>
<evidence type="ECO:0000259" key="3">
    <source>
        <dbReference type="Pfam" id="PF05239"/>
    </source>
</evidence>
<organism evidence="4 5">
    <name type="scientific">Phyllobacterium bourgognense</name>
    <dbReference type="NCBI Taxonomy" id="314236"/>
    <lineage>
        <taxon>Bacteria</taxon>
        <taxon>Pseudomonadati</taxon>
        <taxon>Pseudomonadota</taxon>
        <taxon>Alphaproteobacteria</taxon>
        <taxon>Hyphomicrobiales</taxon>
        <taxon>Phyllobacteriaceae</taxon>
        <taxon>Phyllobacterium</taxon>
    </lineage>
</organism>
<dbReference type="RefSeq" id="WP_114432223.1">
    <property type="nucleotide sequence ID" value="NZ_QPJM01000019.1"/>
</dbReference>
<dbReference type="Pfam" id="PF05239">
    <property type="entry name" value="PRC"/>
    <property type="match status" value="1"/>
</dbReference>
<evidence type="ECO:0000256" key="1">
    <source>
        <dbReference type="SAM" id="MobiDB-lite"/>
    </source>
</evidence>
<proteinExistence type="predicted"/>
<dbReference type="Proteomes" id="UP000253324">
    <property type="component" value="Unassembled WGS sequence"/>
</dbReference>
<dbReference type="PANTHER" id="PTHR36505:SF1">
    <property type="entry name" value="BLR1072 PROTEIN"/>
    <property type="match status" value="1"/>
</dbReference>
<keyword evidence="5" id="KW-1185">Reference proteome</keyword>
<dbReference type="SUPFAM" id="SSF50346">
    <property type="entry name" value="PRC-barrel domain"/>
    <property type="match status" value="1"/>
</dbReference>
<dbReference type="InterPro" id="IPR011033">
    <property type="entry name" value="PRC_barrel-like_sf"/>
</dbReference>
<comment type="caution">
    <text evidence="4">The sequence shown here is derived from an EMBL/GenBank/DDBJ whole genome shotgun (WGS) entry which is preliminary data.</text>
</comment>
<dbReference type="EMBL" id="QPJM01000019">
    <property type="protein sequence ID" value="RCW79100.1"/>
    <property type="molecule type" value="Genomic_DNA"/>
</dbReference>
<dbReference type="InterPro" id="IPR027275">
    <property type="entry name" value="PRC-brl_dom"/>
</dbReference>
<dbReference type="OrthoDB" id="7876889at2"/>
<dbReference type="Gene3D" id="2.30.30.240">
    <property type="entry name" value="PRC-barrel domain"/>
    <property type="match status" value="1"/>
</dbReference>
<name>A0A368YFT4_9HYPH</name>
<feature type="signal peptide" evidence="2">
    <location>
        <begin position="1"/>
        <end position="21"/>
    </location>
</feature>
<keyword evidence="2" id="KW-0732">Signal</keyword>
<protein>
    <submittedName>
        <fullName evidence="4">PRC-barrel domain protein</fullName>
    </submittedName>
</protein>
<gene>
    <name evidence="4" type="ORF">C7476_11921</name>
</gene>
<feature type="domain" description="PRC-barrel" evidence="3">
    <location>
        <begin position="64"/>
        <end position="147"/>
    </location>
</feature>
<dbReference type="AlphaFoldDB" id="A0A368YFT4"/>
<evidence type="ECO:0000256" key="2">
    <source>
        <dbReference type="SAM" id="SignalP"/>
    </source>
</evidence>
<feature type="chain" id="PRO_5016826562" evidence="2">
    <location>
        <begin position="22"/>
        <end position="180"/>
    </location>
</feature>
<evidence type="ECO:0000313" key="5">
    <source>
        <dbReference type="Proteomes" id="UP000253324"/>
    </source>
</evidence>